<accession>A0ABS8ULA1</accession>
<reference evidence="3 4" key="1">
    <citation type="journal article" date="2021" name="BMC Genomics">
        <title>Datura genome reveals duplications of psychoactive alkaloid biosynthetic genes and high mutation rate following tissue culture.</title>
        <authorList>
            <person name="Rajewski A."/>
            <person name="Carter-House D."/>
            <person name="Stajich J."/>
            <person name="Litt A."/>
        </authorList>
    </citation>
    <scope>NUCLEOTIDE SEQUENCE [LARGE SCALE GENOMIC DNA]</scope>
    <source>
        <strain evidence="3">AR-01</strain>
    </source>
</reference>
<sequence length="81" mass="9082">MRPWIKALILLLLLFLTFVSSGPVEGFAYGVNRDYKLRKHVIRENPRKLLQLDAVLDYDNAGPNTKHDPRGKKGGGSGNHP</sequence>
<feature type="region of interest" description="Disordered" evidence="1">
    <location>
        <begin position="60"/>
        <end position="81"/>
    </location>
</feature>
<dbReference type="PANTHER" id="PTHR34467">
    <property type="entry name" value="TRANSMEMBRANE PROTEIN"/>
    <property type="match status" value="1"/>
</dbReference>
<dbReference type="EMBL" id="JACEIK010002072">
    <property type="protein sequence ID" value="MCD9558887.1"/>
    <property type="molecule type" value="Genomic_DNA"/>
</dbReference>
<protein>
    <submittedName>
        <fullName evidence="3">Uncharacterized protein</fullName>
    </submittedName>
</protein>
<evidence type="ECO:0000256" key="1">
    <source>
        <dbReference type="SAM" id="MobiDB-lite"/>
    </source>
</evidence>
<proteinExistence type="predicted"/>
<keyword evidence="4" id="KW-1185">Reference proteome</keyword>
<feature type="signal peptide" evidence="2">
    <location>
        <begin position="1"/>
        <end position="21"/>
    </location>
</feature>
<gene>
    <name evidence="3" type="ORF">HAX54_016571</name>
</gene>
<keyword evidence="2" id="KW-0732">Signal</keyword>
<dbReference type="Proteomes" id="UP000823775">
    <property type="component" value="Unassembled WGS sequence"/>
</dbReference>
<evidence type="ECO:0000256" key="2">
    <source>
        <dbReference type="SAM" id="SignalP"/>
    </source>
</evidence>
<feature type="chain" id="PRO_5046977998" evidence="2">
    <location>
        <begin position="22"/>
        <end position="81"/>
    </location>
</feature>
<dbReference type="PANTHER" id="PTHR34467:SF1">
    <property type="entry name" value="OS05G0542300 PROTEIN"/>
    <property type="match status" value="1"/>
</dbReference>
<comment type="caution">
    <text evidence="3">The sequence shown here is derived from an EMBL/GenBank/DDBJ whole genome shotgun (WGS) entry which is preliminary data.</text>
</comment>
<evidence type="ECO:0000313" key="4">
    <source>
        <dbReference type="Proteomes" id="UP000823775"/>
    </source>
</evidence>
<evidence type="ECO:0000313" key="3">
    <source>
        <dbReference type="EMBL" id="MCD9558887.1"/>
    </source>
</evidence>
<organism evidence="3 4">
    <name type="scientific">Datura stramonium</name>
    <name type="common">Jimsonweed</name>
    <name type="synonym">Common thornapple</name>
    <dbReference type="NCBI Taxonomy" id="4076"/>
    <lineage>
        <taxon>Eukaryota</taxon>
        <taxon>Viridiplantae</taxon>
        <taxon>Streptophyta</taxon>
        <taxon>Embryophyta</taxon>
        <taxon>Tracheophyta</taxon>
        <taxon>Spermatophyta</taxon>
        <taxon>Magnoliopsida</taxon>
        <taxon>eudicotyledons</taxon>
        <taxon>Gunneridae</taxon>
        <taxon>Pentapetalae</taxon>
        <taxon>asterids</taxon>
        <taxon>lamiids</taxon>
        <taxon>Solanales</taxon>
        <taxon>Solanaceae</taxon>
        <taxon>Solanoideae</taxon>
        <taxon>Datureae</taxon>
        <taxon>Datura</taxon>
    </lineage>
</organism>
<name>A0ABS8ULA1_DATST</name>